<keyword evidence="6" id="KW-0472">Membrane</keyword>
<dbReference type="PANTHER" id="PTHR20961">
    <property type="entry name" value="GLYCOSYLTRANSFERASE"/>
    <property type="match status" value="1"/>
</dbReference>
<dbReference type="GO" id="GO:0016763">
    <property type="term" value="F:pentosyltransferase activity"/>
    <property type="evidence" value="ECO:0007669"/>
    <property type="project" value="UniProtKB-ARBA"/>
</dbReference>
<evidence type="ECO:0000259" key="8">
    <source>
        <dbReference type="Pfam" id="PF04577"/>
    </source>
</evidence>
<keyword evidence="4" id="KW-0812">Transmembrane</keyword>
<dbReference type="InterPro" id="IPR007657">
    <property type="entry name" value="Glycosyltransferase_61"/>
</dbReference>
<sequence>MKRGSHVLVEEKSATNAGKTAYLVEKLRESVIFIPLKDYRFSNKPLEGHTWFMSSLYDNQTKGEAHFQEFPSKSSKGRLLCLKGLDEHDGSRNYYALAWPEALPINAILQEGLTFVCNNHYDYGNLWHGLTAAIPFVSWSLGNQCENPQKWVLFHRGELRFGMGHWLSEVITANYGQEPEFLRFVDEEKLVCFEKAVVMRQNEGGMSRERRLEVFDLIRCKARNYCNVSLSKSSKPRIGMTLLMRTRPRSFKNESAVINIFKRECKRVEGCELKVSYSNSLTFCEQVELMRKTDVLVSPHGAQLTNLVLMDRNSSVMEFYPKGWLKLAGIGQFVYQWGANWSGMRHEGSWRDPVGETCQFLDSDRRCMSLYKNGRIGYNETYFSDWARSVLGSVRKMKDVVEHNIGNGLLDGCMC</sequence>
<keyword evidence="10" id="KW-1185">Reference proteome</keyword>
<comment type="subcellular location">
    <subcellularLocation>
        <location evidence="1">Golgi apparatus membrane</location>
        <topology evidence="1">Single-pass type II membrane protein</topology>
    </subcellularLocation>
</comment>
<dbReference type="PANTHER" id="PTHR20961:SF38">
    <property type="entry name" value="PROTEIN O-LINKED-MANNOSE BETA-1,4-N-ACETYLGLUCOSAMINYLTRANSFERASE 2"/>
    <property type="match status" value="1"/>
</dbReference>
<dbReference type="EMBL" id="CABITT030000007">
    <property type="protein sequence ID" value="VVB10519.1"/>
    <property type="molecule type" value="Genomic_DNA"/>
</dbReference>
<proteinExistence type="predicted"/>
<evidence type="ECO:0000256" key="4">
    <source>
        <dbReference type="ARBA" id="ARBA00022692"/>
    </source>
</evidence>
<evidence type="ECO:0000313" key="9">
    <source>
        <dbReference type="EMBL" id="VVB10519.1"/>
    </source>
</evidence>
<reference evidence="9" key="1">
    <citation type="submission" date="2019-07" db="EMBL/GenBank/DDBJ databases">
        <authorList>
            <person name="Dittberner H."/>
        </authorList>
    </citation>
    <scope>NUCLEOTIDE SEQUENCE [LARGE SCALE GENOMIC DNA]</scope>
</reference>
<dbReference type="Pfam" id="PF04577">
    <property type="entry name" value="Glyco_transf_61"/>
    <property type="match status" value="1"/>
</dbReference>
<name>A0A565CA24_9BRAS</name>
<keyword evidence="2" id="KW-0328">Glycosyltransferase</keyword>
<evidence type="ECO:0000256" key="6">
    <source>
        <dbReference type="ARBA" id="ARBA00023136"/>
    </source>
</evidence>
<dbReference type="OrthoDB" id="529273at2759"/>
<evidence type="ECO:0000256" key="2">
    <source>
        <dbReference type="ARBA" id="ARBA00022676"/>
    </source>
</evidence>
<evidence type="ECO:0000256" key="7">
    <source>
        <dbReference type="ARBA" id="ARBA00023180"/>
    </source>
</evidence>
<feature type="domain" description="Glycosyltransferase 61 catalytic" evidence="8">
    <location>
        <begin position="163"/>
        <end position="317"/>
    </location>
</feature>
<keyword evidence="3" id="KW-0808">Transferase</keyword>
<evidence type="ECO:0000256" key="5">
    <source>
        <dbReference type="ARBA" id="ARBA00022989"/>
    </source>
</evidence>
<dbReference type="Proteomes" id="UP000489600">
    <property type="component" value="Unassembled WGS sequence"/>
</dbReference>
<accession>A0A565CA24</accession>
<protein>
    <recommendedName>
        <fullName evidence="8">Glycosyltransferase 61 catalytic domain-containing protein</fullName>
    </recommendedName>
</protein>
<evidence type="ECO:0000256" key="1">
    <source>
        <dbReference type="ARBA" id="ARBA00004323"/>
    </source>
</evidence>
<keyword evidence="7" id="KW-0325">Glycoprotein</keyword>
<dbReference type="InterPro" id="IPR049625">
    <property type="entry name" value="Glyco_transf_61_cat"/>
</dbReference>
<evidence type="ECO:0000256" key="3">
    <source>
        <dbReference type="ARBA" id="ARBA00022679"/>
    </source>
</evidence>
<keyword evidence="5" id="KW-1133">Transmembrane helix</keyword>
<dbReference type="AlphaFoldDB" id="A0A565CA24"/>
<gene>
    <name evidence="9" type="ORF">ANE_LOCUS20963</name>
</gene>
<dbReference type="GO" id="GO:0000139">
    <property type="term" value="C:Golgi membrane"/>
    <property type="evidence" value="ECO:0007669"/>
    <property type="project" value="UniProtKB-SubCell"/>
</dbReference>
<evidence type="ECO:0000313" key="10">
    <source>
        <dbReference type="Proteomes" id="UP000489600"/>
    </source>
</evidence>
<comment type="caution">
    <text evidence="9">The sequence shown here is derived from an EMBL/GenBank/DDBJ whole genome shotgun (WGS) entry which is preliminary data.</text>
</comment>
<organism evidence="9 10">
    <name type="scientific">Arabis nemorensis</name>
    <dbReference type="NCBI Taxonomy" id="586526"/>
    <lineage>
        <taxon>Eukaryota</taxon>
        <taxon>Viridiplantae</taxon>
        <taxon>Streptophyta</taxon>
        <taxon>Embryophyta</taxon>
        <taxon>Tracheophyta</taxon>
        <taxon>Spermatophyta</taxon>
        <taxon>Magnoliopsida</taxon>
        <taxon>eudicotyledons</taxon>
        <taxon>Gunneridae</taxon>
        <taxon>Pentapetalae</taxon>
        <taxon>rosids</taxon>
        <taxon>malvids</taxon>
        <taxon>Brassicales</taxon>
        <taxon>Brassicaceae</taxon>
        <taxon>Arabideae</taxon>
        <taxon>Arabis</taxon>
    </lineage>
</organism>